<feature type="compositionally biased region" description="Low complexity" evidence="1">
    <location>
        <begin position="87"/>
        <end position="106"/>
    </location>
</feature>
<reference evidence="3 4" key="1">
    <citation type="submission" date="2020-12" db="EMBL/GenBank/DDBJ databases">
        <title>Halosimplex halophilum sp. nov. and Halosimplex salinum sp. nov., two new members of the genus Halosimplex.</title>
        <authorList>
            <person name="Cui H.L."/>
        </authorList>
    </citation>
    <scope>NUCLEOTIDE SEQUENCE [LARGE SCALE GENOMIC DNA]</scope>
    <source>
        <strain evidence="3 4">YGH94</strain>
    </source>
</reference>
<evidence type="ECO:0000313" key="3">
    <source>
        <dbReference type="EMBL" id="QPV62237.1"/>
    </source>
</evidence>
<dbReference type="OrthoDB" id="206550at2157"/>
<feature type="compositionally biased region" description="Basic and acidic residues" evidence="1">
    <location>
        <begin position="45"/>
        <end position="54"/>
    </location>
</feature>
<feature type="region of interest" description="Disordered" evidence="1">
    <location>
        <begin position="27"/>
        <end position="114"/>
    </location>
</feature>
<evidence type="ECO:0000313" key="4">
    <source>
        <dbReference type="Proteomes" id="UP000595001"/>
    </source>
</evidence>
<organism evidence="3 4">
    <name type="scientific">Halosimplex litoreum</name>
    <dbReference type="NCBI Taxonomy" id="1198301"/>
    <lineage>
        <taxon>Archaea</taxon>
        <taxon>Methanobacteriati</taxon>
        <taxon>Methanobacteriota</taxon>
        <taxon>Stenosarchaea group</taxon>
        <taxon>Halobacteria</taxon>
        <taxon>Halobacteriales</taxon>
        <taxon>Haloarculaceae</taxon>
        <taxon>Halosimplex</taxon>
    </lineage>
</organism>
<evidence type="ECO:0000256" key="1">
    <source>
        <dbReference type="SAM" id="MobiDB-lite"/>
    </source>
</evidence>
<accession>A0A7T3FX21</accession>
<dbReference type="EMBL" id="CP065856">
    <property type="protein sequence ID" value="QPV62237.1"/>
    <property type="molecule type" value="Genomic_DNA"/>
</dbReference>
<gene>
    <name evidence="3" type="ORF">I7X12_16050</name>
</gene>
<proteinExistence type="predicted"/>
<dbReference type="GeneID" id="60590037"/>
<dbReference type="KEGG" id="hlt:I7X12_16050"/>
<dbReference type="AlphaFoldDB" id="A0A7T3FX21"/>
<dbReference type="Proteomes" id="UP000595001">
    <property type="component" value="Chromosome"/>
</dbReference>
<evidence type="ECO:0000259" key="2">
    <source>
        <dbReference type="Pfam" id="PF13559"/>
    </source>
</evidence>
<dbReference type="Pfam" id="PF13559">
    <property type="entry name" value="DUF4129"/>
    <property type="match status" value="1"/>
</dbReference>
<dbReference type="InterPro" id="IPR025403">
    <property type="entry name" value="TgpA-like_C"/>
</dbReference>
<feature type="domain" description="Protein-glutamine gamma-glutamyltransferase-like C-terminal" evidence="2">
    <location>
        <begin position="290"/>
        <end position="355"/>
    </location>
</feature>
<keyword evidence="4" id="KW-1185">Reference proteome</keyword>
<sequence length="365" mass="35835">MRRSGPRITLVALAVLAVAFGGTLFPASGFGSVPADETDLIGADRPAEPGDRSGSDTAGSGPAGTVEPLTDAADESTPVSTVAEGDATTATSTPEPESTPTATPVPDGDDDASGGGGVAGLVGWLFGGGLLALAGVSILAGLSSWLDGGGSGDGPTLGPFSFGWSFGGDGVSPAGLVKRIPQTTMVALVGASTGTARVLSTAGSVAGDVAAGLATVVGGGSRATGGLLAGLGGLFSSSSGSLLSIGGVLSGLASGESDSASGRAPDADARTAAAVDPESSDDPIRTVEGAWEAFADPLAVRDREARTPGELARTAVDRGDPADPVERLRDVFRDVRYGGVAATDDRTRTAVEAARDVLSRREDEE</sequence>
<protein>
    <submittedName>
        <fullName evidence="3">DUF4129 domain-containing protein</fullName>
    </submittedName>
</protein>
<dbReference type="RefSeq" id="WP_198061049.1">
    <property type="nucleotide sequence ID" value="NZ_CP065856.1"/>
</dbReference>
<name>A0A7T3FX21_9EURY</name>
<feature type="region of interest" description="Disordered" evidence="1">
    <location>
        <begin position="254"/>
        <end position="283"/>
    </location>
</feature>